<dbReference type="KEGG" id="mew:MSWAN_0805"/>
<dbReference type="RefSeq" id="WP_013825335.1">
    <property type="nucleotide sequence ID" value="NC_015574.1"/>
</dbReference>
<gene>
    <name evidence="1" type="ordered locus">MSWAN_0805</name>
</gene>
<organism evidence="1 2">
    <name type="scientific">Methanobacterium paludis (strain DSM 25820 / JCM 18151 / SWAN1)</name>
    <dbReference type="NCBI Taxonomy" id="868131"/>
    <lineage>
        <taxon>Archaea</taxon>
        <taxon>Methanobacteriati</taxon>
        <taxon>Methanobacteriota</taxon>
        <taxon>Methanomada group</taxon>
        <taxon>Methanobacteria</taxon>
        <taxon>Methanobacteriales</taxon>
        <taxon>Methanobacteriaceae</taxon>
        <taxon>Methanobacterium</taxon>
    </lineage>
</organism>
<evidence type="ECO:0000313" key="2">
    <source>
        <dbReference type="Proteomes" id="UP000009231"/>
    </source>
</evidence>
<dbReference type="GeneID" id="10668306"/>
<dbReference type="HOGENOM" id="CLU_815379_0_0_2"/>
<dbReference type="AlphaFoldDB" id="F6D894"/>
<dbReference type="eggNOG" id="arCOG02833">
    <property type="taxonomic scope" value="Archaea"/>
</dbReference>
<evidence type="ECO:0008006" key="3">
    <source>
        <dbReference type="Google" id="ProtNLM"/>
    </source>
</evidence>
<dbReference type="Gene3D" id="2.40.10.120">
    <property type="match status" value="1"/>
</dbReference>
<dbReference type="Pfam" id="PF13365">
    <property type="entry name" value="Trypsin_2"/>
    <property type="match status" value="1"/>
</dbReference>
<evidence type="ECO:0000313" key="1">
    <source>
        <dbReference type="EMBL" id="AEG17833.1"/>
    </source>
</evidence>
<dbReference type="PANTHER" id="PTHR21004:SF0">
    <property type="entry name" value="PEROXISOMAL LEADER PEPTIDE-PROCESSING PROTEASE"/>
    <property type="match status" value="1"/>
</dbReference>
<dbReference type="PANTHER" id="PTHR21004">
    <property type="entry name" value="SERINE PROTEASE-RELATED"/>
    <property type="match status" value="1"/>
</dbReference>
<dbReference type="STRING" id="868131.MSWAN_0805"/>
<proteinExistence type="predicted"/>
<accession>F6D894</accession>
<dbReference type="InterPro" id="IPR039245">
    <property type="entry name" value="TYSND1/DEG15"/>
</dbReference>
<dbReference type="InterPro" id="IPR043504">
    <property type="entry name" value="Peptidase_S1_PA_chymotrypsin"/>
</dbReference>
<dbReference type="GO" id="GO:0004252">
    <property type="term" value="F:serine-type endopeptidase activity"/>
    <property type="evidence" value="ECO:0007669"/>
    <property type="project" value="InterPro"/>
</dbReference>
<dbReference type="Gene3D" id="2.40.10.10">
    <property type="entry name" value="Trypsin-like serine proteases"/>
    <property type="match status" value="1"/>
</dbReference>
<name>F6D894_METPW</name>
<keyword evidence="2" id="KW-1185">Reference proteome</keyword>
<dbReference type="EMBL" id="CP002772">
    <property type="protein sequence ID" value="AEG17833.1"/>
    <property type="molecule type" value="Genomic_DNA"/>
</dbReference>
<dbReference type="SUPFAM" id="SSF50494">
    <property type="entry name" value="Trypsin-like serine proteases"/>
    <property type="match status" value="1"/>
</dbReference>
<dbReference type="GO" id="GO:0016485">
    <property type="term" value="P:protein processing"/>
    <property type="evidence" value="ECO:0007669"/>
    <property type="project" value="InterPro"/>
</dbReference>
<dbReference type="OrthoDB" id="350578at2157"/>
<sequence length="344" mass="36604">MNAGKKILIMVVAVALAISGVYLIESNYYFSPQNTTYSPQLAASTVYIENGVSGVVTLTDPFLNKTININVVSDPMDSGSGVTVTKDGYIVTAFHVVSDPDTLDNQDTLKKMNSSDINHYVEEAAVREYISNVNPQLGTKLLNGDSSSNSYSYETNQQDISAITETLSQKNLLTVKSSQQVIKVKFPASVNGGNSLNASLIDVGNPGTDEDVAILKVNPVNNNLPVLSVSSQKPTIGESVSIYGYPGNDSGNYQKTQSSVTPKSTSGSLISEISSYGTVYYKTSAPTASGYSGGPVFNSQNNVMGILIYGSIVKQQSKTESGIFLSSDYIIQICKANNVSITVV</sequence>
<reference evidence="1 2" key="1">
    <citation type="journal article" date="2014" name="Int. J. Syst. Evol. Microbiol.">
        <title>Methanobacterium paludis sp. nov. and a novel strain of Methanobacterium lacus isolated from northern peatlands.</title>
        <authorList>
            <person name="Cadillo-Quiroz H."/>
            <person name="Brauer S.L."/>
            <person name="Goodson N."/>
            <person name="Yavitt J.B."/>
            <person name="Zinder S.H."/>
        </authorList>
    </citation>
    <scope>NUCLEOTIDE SEQUENCE [LARGE SCALE GENOMIC DNA]</scope>
    <source>
        <strain evidence="2">DSM 25820 / JCM 18151 / SWAN1</strain>
    </source>
</reference>
<protein>
    <recommendedName>
        <fullName evidence="3">Peptidase S1 and S6 chymotrypsin/Hap</fullName>
    </recommendedName>
</protein>
<dbReference type="InterPro" id="IPR009003">
    <property type="entry name" value="Peptidase_S1_PA"/>
</dbReference>
<dbReference type="Proteomes" id="UP000009231">
    <property type="component" value="Chromosome"/>
</dbReference>